<keyword evidence="2" id="KW-1185">Reference proteome</keyword>
<reference evidence="1 2" key="1">
    <citation type="submission" date="2012-04" db="EMBL/GenBank/DDBJ databases">
        <title>The Genome Sequence of Saprolegnia declina VS20.</title>
        <authorList>
            <consortium name="The Broad Institute Genome Sequencing Platform"/>
            <person name="Russ C."/>
            <person name="Nusbaum C."/>
            <person name="Tyler B."/>
            <person name="van West P."/>
            <person name="Dieguez-Uribeondo J."/>
            <person name="de Bruijn I."/>
            <person name="Tripathy S."/>
            <person name="Jiang R."/>
            <person name="Young S.K."/>
            <person name="Zeng Q."/>
            <person name="Gargeya S."/>
            <person name="Fitzgerald M."/>
            <person name="Haas B."/>
            <person name="Abouelleil A."/>
            <person name="Alvarado L."/>
            <person name="Arachchi H.M."/>
            <person name="Berlin A."/>
            <person name="Chapman S.B."/>
            <person name="Goldberg J."/>
            <person name="Griggs A."/>
            <person name="Gujja S."/>
            <person name="Hansen M."/>
            <person name="Howarth C."/>
            <person name="Imamovic A."/>
            <person name="Larimer J."/>
            <person name="McCowen C."/>
            <person name="Montmayeur A."/>
            <person name="Murphy C."/>
            <person name="Neiman D."/>
            <person name="Pearson M."/>
            <person name="Priest M."/>
            <person name="Roberts A."/>
            <person name="Saif S."/>
            <person name="Shea T."/>
            <person name="Sisk P."/>
            <person name="Sykes S."/>
            <person name="Wortman J."/>
            <person name="Nusbaum C."/>
            <person name="Birren B."/>
        </authorList>
    </citation>
    <scope>NUCLEOTIDE SEQUENCE [LARGE SCALE GENOMIC DNA]</scope>
    <source>
        <strain evidence="1 2">VS20</strain>
    </source>
</reference>
<sequence length="926" mass="100608">MQSVRSEIEGALDAMRQCLGLPWTFSRLPSRSSRPRLGARGVDDWLTFPLPNAAQLLVEHPDGRIPLSHLYIEHDEPDVIALSDIVGAIDAALAPPSMYQAYLSHVAIDVIGSAAILAPIDPPSGSFATLWVELPSSYVGGETTLTHEGSSMPTQLWPREYDLAAAYNDVDVEVAPIVSGHRVLLVFSLAVDECTAAVRTAPLSISAGIARLAATAALPGATARMWGCPLNHPVSALEWRQVTGSDKIVAIALCASGVYDVALVEHAPYNAEDDDDDHDDGRAPTAWSVRLAGGVLFPKTLADPSLADDLGNKMVAIPPRARFSLAFWASSQRAHVAGHRVTSVAVYRFLMTQTTWHARDAYLGFPTGNALLLAYFEMFGSRPFVDTVHHERYRDTSSLCDLLLQQRRLDLVQCFLQDHCVYFKDCAHDYASLIHSVLTIYGWEVLAPTMDVLLTKWPLGGAMRLVASLAGAALDPVCPPLQRPFAKEFIKTCFCRLLVAASTAMDANFAFFRHGTLGLQQLLIDVLLLQTYLTTPSESAAGSYLDAFLPAPLVHLVDTFLIPLSFVDAVVLKQRSIFDPVAVVGPAVRTLSQHVPSATLAPLVAPLLASAHELPDAMSIDGLIAYLCLVPNLDMDLVTAIATRYPLLFVPTMLAVAKDHRDALDVMAIGAMVIALSDRIFEDATFVTLESFLFSGLSEHHEHYSAWYPDVSKVDVCIMGVLADATTFLDAYVPSKLMDHATSWTDALCRSSKRDDFFTSCVFRLLFSIEDICIRRSDVGIFLAETCRTELQASATRRSAMLEPLPSVAMAIDVSKDCASCADFAAFLCNAKARRYATKGYATTGSPALCAHVRALAVPAHGLRFEDPRSAFGTLYIDKHPPGIDVVAWDALEKEHQTFASLASRMGLMTKAIAAWASHHATPFGD</sequence>
<feature type="non-terminal residue" evidence="1">
    <location>
        <position position="1"/>
    </location>
</feature>
<protein>
    <submittedName>
        <fullName evidence="1">Uncharacterized protein</fullName>
    </submittedName>
</protein>
<dbReference type="Proteomes" id="UP000030762">
    <property type="component" value="Unassembled WGS sequence"/>
</dbReference>
<name>T0RAI3_SAPDV</name>
<gene>
    <name evidence="1" type="ORF">SDRG_15634</name>
</gene>
<dbReference type="OMA" id="WHARDAY"/>
<dbReference type="GeneID" id="19956361"/>
<evidence type="ECO:0000313" key="2">
    <source>
        <dbReference type="Proteomes" id="UP000030762"/>
    </source>
</evidence>
<dbReference type="InParanoid" id="T0RAI3"/>
<dbReference type="EMBL" id="JH767228">
    <property type="protein sequence ID" value="EQC26542.1"/>
    <property type="molecule type" value="Genomic_DNA"/>
</dbReference>
<organism evidence="1 2">
    <name type="scientific">Saprolegnia diclina (strain VS20)</name>
    <dbReference type="NCBI Taxonomy" id="1156394"/>
    <lineage>
        <taxon>Eukaryota</taxon>
        <taxon>Sar</taxon>
        <taxon>Stramenopiles</taxon>
        <taxon>Oomycota</taxon>
        <taxon>Saprolegniomycetes</taxon>
        <taxon>Saprolegniales</taxon>
        <taxon>Saprolegniaceae</taxon>
        <taxon>Saprolegnia</taxon>
    </lineage>
</organism>
<dbReference type="AlphaFoldDB" id="T0RAI3"/>
<dbReference type="RefSeq" id="XP_008620035.1">
    <property type="nucleotide sequence ID" value="XM_008621813.1"/>
</dbReference>
<dbReference type="OrthoDB" id="27483at2759"/>
<dbReference type="VEuPathDB" id="FungiDB:SDRG_15634"/>
<proteinExistence type="predicted"/>
<accession>T0RAI3</accession>
<evidence type="ECO:0000313" key="1">
    <source>
        <dbReference type="EMBL" id="EQC26542.1"/>
    </source>
</evidence>